<sequence>MPDAPIIYANTLMALSLRRPGILQVTLGTAGFSGDDVEAAVRLAVPEDTAVELVEALVEGLQAAAEEDEDDEAPEPYEASVGDVATAGLLATTLATAMGDALDLLATRPDFLERLTEIEERAVLTTRNSVSEGVSVDDEAKAVRDTVAVLQSLFAQWRKDHVPPAPPPSPEAPSPEAPSPESPSPESPSPESPSPKSPPPDIPAPGDDEPKA</sequence>
<name>A0A2R4WR55_9HYPH</name>
<keyword evidence="3" id="KW-1185">Reference proteome</keyword>
<feature type="region of interest" description="Disordered" evidence="1">
    <location>
        <begin position="159"/>
        <end position="212"/>
    </location>
</feature>
<organism evidence="2 3">
    <name type="scientific">Methylobacterium currus</name>
    <dbReference type="NCBI Taxonomy" id="2051553"/>
    <lineage>
        <taxon>Bacteria</taxon>
        <taxon>Pseudomonadati</taxon>
        <taxon>Pseudomonadota</taxon>
        <taxon>Alphaproteobacteria</taxon>
        <taxon>Hyphomicrobiales</taxon>
        <taxon>Methylobacteriaceae</taxon>
        <taxon>Methylobacterium</taxon>
    </lineage>
</organism>
<dbReference type="Proteomes" id="UP000244755">
    <property type="component" value="Chromosome 1"/>
</dbReference>
<proteinExistence type="predicted"/>
<gene>
    <name evidence="2" type="ORF">DA075_26730</name>
</gene>
<reference evidence="2 3" key="1">
    <citation type="submission" date="2018-04" db="EMBL/GenBank/DDBJ databases">
        <title>Methylobacterium sp. PR1016A genome.</title>
        <authorList>
            <person name="Park W."/>
        </authorList>
    </citation>
    <scope>NUCLEOTIDE SEQUENCE [LARGE SCALE GENOMIC DNA]</scope>
    <source>
        <strain evidence="2 3">PR1016A</strain>
    </source>
</reference>
<dbReference type="EMBL" id="CP028843">
    <property type="protein sequence ID" value="AWB24033.1"/>
    <property type="molecule type" value="Genomic_DNA"/>
</dbReference>
<evidence type="ECO:0000313" key="2">
    <source>
        <dbReference type="EMBL" id="AWB24033.1"/>
    </source>
</evidence>
<protein>
    <submittedName>
        <fullName evidence="2">Uncharacterized protein</fullName>
    </submittedName>
</protein>
<dbReference type="OrthoDB" id="7994888at2"/>
<dbReference type="KEGG" id="mee:DA075_26730"/>
<dbReference type="AlphaFoldDB" id="A0A2R4WR55"/>
<feature type="compositionally biased region" description="Pro residues" evidence="1">
    <location>
        <begin position="163"/>
        <end position="203"/>
    </location>
</feature>
<evidence type="ECO:0000313" key="3">
    <source>
        <dbReference type="Proteomes" id="UP000244755"/>
    </source>
</evidence>
<accession>A0A2R4WR55</accession>
<dbReference type="RefSeq" id="WP_099955806.1">
    <property type="nucleotide sequence ID" value="NZ_CP028843.1"/>
</dbReference>
<evidence type="ECO:0000256" key="1">
    <source>
        <dbReference type="SAM" id="MobiDB-lite"/>
    </source>
</evidence>